<dbReference type="NCBIfam" id="NF045579">
    <property type="entry name" value="rhamnoside_JR"/>
    <property type="match status" value="1"/>
</dbReference>
<dbReference type="InterPro" id="IPR008979">
    <property type="entry name" value="Galactose-bd-like_sf"/>
</dbReference>
<dbReference type="Pfam" id="PF17132">
    <property type="entry name" value="Glyco_hydro_106"/>
    <property type="match status" value="1"/>
</dbReference>
<feature type="chain" id="PRO_5004898332" evidence="3">
    <location>
        <begin position="25"/>
        <end position="1106"/>
    </location>
</feature>
<evidence type="ECO:0000313" key="5">
    <source>
        <dbReference type="Proteomes" id="UP000019276"/>
    </source>
</evidence>
<feature type="signal peptide" evidence="3">
    <location>
        <begin position="1"/>
        <end position="24"/>
    </location>
</feature>
<dbReference type="OrthoDB" id="9761519at2"/>
<dbReference type="PANTHER" id="PTHR43817:SF1">
    <property type="entry name" value="HYDROLASE, FAMILY 43, PUTATIVE (AFU_ORTHOLOGUE AFUA_3G01660)-RELATED"/>
    <property type="match status" value="1"/>
</dbReference>
<gene>
    <name evidence="4" type="ORF">DS2_15329</name>
</gene>
<organism evidence="4 5">
    <name type="scientific">Catenovulum agarivorans DS-2</name>
    <dbReference type="NCBI Taxonomy" id="1328313"/>
    <lineage>
        <taxon>Bacteria</taxon>
        <taxon>Pseudomonadati</taxon>
        <taxon>Pseudomonadota</taxon>
        <taxon>Gammaproteobacteria</taxon>
        <taxon>Alteromonadales</taxon>
        <taxon>Alteromonadaceae</taxon>
        <taxon>Catenovulum</taxon>
    </lineage>
</organism>
<evidence type="ECO:0000256" key="2">
    <source>
        <dbReference type="ARBA" id="ARBA00022801"/>
    </source>
</evidence>
<evidence type="ECO:0000313" key="4">
    <source>
        <dbReference type="EMBL" id="EWH08843.1"/>
    </source>
</evidence>
<dbReference type="RefSeq" id="WP_035015725.1">
    <property type="nucleotide sequence ID" value="NZ_ARZY01000035.1"/>
</dbReference>
<accession>W7QL34</accession>
<dbReference type="SUPFAM" id="SSF49785">
    <property type="entry name" value="Galactose-binding domain-like"/>
    <property type="match status" value="2"/>
</dbReference>
<evidence type="ECO:0000256" key="3">
    <source>
        <dbReference type="SAM" id="SignalP"/>
    </source>
</evidence>
<dbReference type="eggNOG" id="COG3250">
    <property type="taxonomic scope" value="Bacteria"/>
</dbReference>
<dbReference type="EMBL" id="ARZY01000035">
    <property type="protein sequence ID" value="EWH08843.1"/>
    <property type="molecule type" value="Genomic_DNA"/>
</dbReference>
<evidence type="ECO:0000256" key="1">
    <source>
        <dbReference type="ARBA" id="ARBA00022729"/>
    </source>
</evidence>
<reference evidence="4 5" key="1">
    <citation type="journal article" date="2014" name="Genome Announc.">
        <title>Draft Genome Sequence of the Agar-Degrading Bacterium Catenovulum sp. Strain DS-2, Isolated from Intestines of Haliotis diversicolor.</title>
        <authorList>
            <person name="Shan D."/>
            <person name="Li X."/>
            <person name="Gu Z."/>
            <person name="Wei G."/>
            <person name="Gao Z."/>
            <person name="Shao Z."/>
        </authorList>
    </citation>
    <scope>NUCLEOTIDE SEQUENCE [LARGE SCALE GENOMIC DNA]</scope>
    <source>
        <strain evidence="4 5">DS-2</strain>
    </source>
</reference>
<protein>
    <submittedName>
        <fullName evidence="4">Family 2 glycoside hydrolase</fullName>
    </submittedName>
</protein>
<dbReference type="Gene3D" id="2.60.120.260">
    <property type="entry name" value="Galactose-binding domain-like"/>
    <property type="match status" value="2"/>
</dbReference>
<comment type="caution">
    <text evidence="4">The sequence shown here is derived from an EMBL/GenBank/DDBJ whole genome shotgun (WGS) entry which is preliminary data.</text>
</comment>
<proteinExistence type="predicted"/>
<dbReference type="STRING" id="1328313.DS2_15329"/>
<name>W7QL34_9ALTE</name>
<keyword evidence="1 3" id="KW-0732">Signal</keyword>
<dbReference type="Proteomes" id="UP000019276">
    <property type="component" value="Unassembled WGS sequence"/>
</dbReference>
<dbReference type="GO" id="GO:0016787">
    <property type="term" value="F:hydrolase activity"/>
    <property type="evidence" value="ECO:0007669"/>
    <property type="project" value="UniProtKB-KW"/>
</dbReference>
<keyword evidence="5" id="KW-1185">Reference proteome</keyword>
<dbReference type="PANTHER" id="PTHR43817">
    <property type="entry name" value="GLYCOSYL HYDROLASE"/>
    <property type="match status" value="1"/>
</dbReference>
<dbReference type="PATRIC" id="fig|1328313.3.peg.3124"/>
<keyword evidence="2 4" id="KW-0378">Hydrolase</keyword>
<sequence>MSLKRTTKCAWLVLLAGVTSSSLATQLSPEAFKQPAKNYLPKTWMHAMNGNMSKPGFSGDFKAMKDAGIGGAIFFHVHRRNKPYSSRGPVRFGTDEFFDHLVHAAAAADKNDIEFGVHNADGWTSSGGPWITPEMSMKRITWSELAVEGGKNVIPPQPGYYEGFYRDVAVIALPANKYNQSNAFANAKITSSNPNLDTSVLTDNDWDTEFKFTDQQDSSSWDSKPTSDNNKAHPYWLQIEVEHATTLRSLHIETPNRHGDALLQISDDGVNFKTVVNKLRRPRPGARLWAFSPQLVSAQQDGFTAKYFRLVFDNPITIKRFDLWSIPRFDNWFSMNSMERGKLSLTPTLAADAITKASDVIVLNRGELPKEGVALPEGNWRVLRFGYTSTGAYNVPATVEGEGLEVDKFDAKALRFHFEQYVGKLVDKAKAKGIKSLKTTEIDSYEVGGQNWTQNIDQSFKAKFDYDFIPWLPLMTGRVIESPEHTGGILQEFRQHLSDLMVENYFGEFTRISNEYGLEAYIEPYGWGPFDELASGGKADRLMGEFWVKSPFGKNKKYHGRTSAAISSGHIYGKKIISAESFTSINVVHWSGHPYYYKHHGDHMWTRGINETMFHRFAHQPNNHIKPGMTMDSIGSHFDRTQTWWYNGGAEWFKYLARGSYLLQQGVPDADLLVHVGDAAPVRGGSSVQVPAGFKYDLVNSDVLLNRMSVRDGYLVLPEGTRYRALYLNKTDYMHFKTLERIAELVAAGATVIGEKPQKVIGYSEWPQQAEFSRIANQLWGNESDSIITYEKGVVSSYNLVNSINKLGFQPDLIIDGQPMEHFAKRRIGENTLYFFHNEFPELKQVNLDVRDGDGQPEIWNIDDGSIEKISQFSREGTRLKTSLTLEPHASRFVLIRRDNSKVDYTSTHSTLVNHIYSQTANKSQTLTGNWAVEFDRQWAGPGKTIFTGLTDWVNHSDEGIKYYSGTAVYSKPFNVSADDIASSRHIYLDLGDVQQIAEVSINGIVLKTLWKPPFALDIKPAVQAGFNELQVKVTNTWVNRLIGDEALPDTSGYKMTGDTVPWLNANQKPPKSQRVTFTGYNFFKKESAKKLQSSGLLGPVRLINF</sequence>
<dbReference type="AlphaFoldDB" id="W7QL34"/>